<feature type="transmembrane region" description="Helical" evidence="1">
    <location>
        <begin position="21"/>
        <end position="41"/>
    </location>
</feature>
<feature type="transmembrane region" description="Helical" evidence="1">
    <location>
        <begin position="47"/>
        <end position="69"/>
    </location>
</feature>
<evidence type="ECO:0000313" key="3">
    <source>
        <dbReference type="Proteomes" id="UP000298264"/>
    </source>
</evidence>
<name>A0A4R9LR44_9LEPT</name>
<keyword evidence="1" id="KW-0472">Membrane</keyword>
<protein>
    <submittedName>
        <fullName evidence="2">Uncharacterized protein</fullName>
    </submittedName>
</protein>
<keyword evidence="1" id="KW-0812">Transmembrane</keyword>
<keyword evidence="1" id="KW-1133">Transmembrane helix</keyword>
<reference evidence="2" key="1">
    <citation type="journal article" date="2019" name="PLoS Negl. Trop. Dis.">
        <title>Revisiting the worldwide diversity of Leptospira species in the environment.</title>
        <authorList>
            <person name="Vincent A.T."/>
            <person name="Schiettekatte O."/>
            <person name="Bourhy P."/>
            <person name="Veyrier F.J."/>
            <person name="Picardeau M."/>
        </authorList>
    </citation>
    <scope>NUCLEOTIDE SEQUENCE [LARGE SCALE GENOMIC DNA]</scope>
    <source>
        <strain evidence="2">201400974</strain>
    </source>
</reference>
<dbReference type="AlphaFoldDB" id="A0A4R9LR44"/>
<dbReference type="Proteomes" id="UP000298264">
    <property type="component" value="Unassembled WGS sequence"/>
</dbReference>
<accession>A0A4R9LR44</accession>
<organism evidence="2 3">
    <name type="scientific">Leptospira ilyithenensis</name>
    <dbReference type="NCBI Taxonomy" id="2484901"/>
    <lineage>
        <taxon>Bacteria</taxon>
        <taxon>Pseudomonadati</taxon>
        <taxon>Spirochaetota</taxon>
        <taxon>Spirochaetia</taxon>
        <taxon>Leptospirales</taxon>
        <taxon>Leptospiraceae</taxon>
        <taxon>Leptospira</taxon>
    </lineage>
</organism>
<keyword evidence="3" id="KW-1185">Reference proteome</keyword>
<sequence length="106" mass="12091">MVRKNITVDADTFNGSLTKKSILCILLSVFSITEIHYTWIYKSNLPSSIQTITILSGLIFLVFVAYTLYCSKRENLFRSIERISQLHWGCQIWLLNVGSIPAKFAS</sequence>
<comment type="caution">
    <text evidence="2">The sequence shown here is derived from an EMBL/GenBank/DDBJ whole genome shotgun (WGS) entry which is preliminary data.</text>
</comment>
<dbReference type="EMBL" id="RQHV01000043">
    <property type="protein sequence ID" value="TGN10450.1"/>
    <property type="molecule type" value="Genomic_DNA"/>
</dbReference>
<dbReference type="RefSeq" id="WP_167884395.1">
    <property type="nucleotide sequence ID" value="NZ_RQHV01000043.1"/>
</dbReference>
<evidence type="ECO:0000256" key="1">
    <source>
        <dbReference type="SAM" id="Phobius"/>
    </source>
</evidence>
<gene>
    <name evidence="2" type="ORF">EHS11_09155</name>
</gene>
<proteinExistence type="predicted"/>
<evidence type="ECO:0000313" key="2">
    <source>
        <dbReference type="EMBL" id="TGN10450.1"/>
    </source>
</evidence>